<dbReference type="InterPro" id="IPR003692">
    <property type="entry name" value="Hydantoinase_B"/>
</dbReference>
<comment type="caution">
    <text evidence="2">The sequence shown here is derived from an EMBL/GenBank/DDBJ whole genome shotgun (WGS) entry which is preliminary data.</text>
</comment>
<organism evidence="2 3">
    <name type="scientific">Thalassobaculum fulvum</name>
    <dbReference type="NCBI Taxonomy" id="1633335"/>
    <lineage>
        <taxon>Bacteria</taxon>
        <taxon>Pseudomonadati</taxon>
        <taxon>Pseudomonadota</taxon>
        <taxon>Alphaproteobacteria</taxon>
        <taxon>Rhodospirillales</taxon>
        <taxon>Thalassobaculaceae</taxon>
        <taxon>Thalassobaculum</taxon>
    </lineage>
</organism>
<accession>A0A919CNJ6</accession>
<dbReference type="Proteomes" id="UP000630353">
    <property type="component" value="Unassembled WGS sequence"/>
</dbReference>
<feature type="domain" description="Hydantoinase B/oxoprolinase" evidence="1">
    <location>
        <begin position="6"/>
        <end position="528"/>
    </location>
</feature>
<dbReference type="GO" id="GO:0017168">
    <property type="term" value="F:5-oxoprolinase (ATP-hydrolyzing) activity"/>
    <property type="evidence" value="ECO:0007669"/>
    <property type="project" value="TreeGrafter"/>
</dbReference>
<protein>
    <submittedName>
        <fullName evidence="2">Methylhydantoinase</fullName>
    </submittedName>
</protein>
<evidence type="ECO:0000259" key="1">
    <source>
        <dbReference type="Pfam" id="PF02538"/>
    </source>
</evidence>
<evidence type="ECO:0000313" key="2">
    <source>
        <dbReference type="EMBL" id="GHD42332.1"/>
    </source>
</evidence>
<keyword evidence="3" id="KW-1185">Reference proteome</keyword>
<dbReference type="GO" id="GO:0006749">
    <property type="term" value="P:glutathione metabolic process"/>
    <property type="evidence" value="ECO:0007669"/>
    <property type="project" value="TreeGrafter"/>
</dbReference>
<dbReference type="AlphaFoldDB" id="A0A919CNJ6"/>
<dbReference type="InterPro" id="IPR045079">
    <property type="entry name" value="Oxoprolinase-like"/>
</dbReference>
<dbReference type="PANTHER" id="PTHR11365:SF23">
    <property type="entry name" value="HYPOTHETICAL 5-OXOPROLINASE (EUROFUNG)-RELATED"/>
    <property type="match status" value="1"/>
</dbReference>
<sequence>MSTSLDPVTLAVIQNGLQQVCAEMDVAFSRSAFSPVISETYDRSDGIYHRDGGALIAQGEDGLPVFVGTMQDCTAAVIERAKKVEPGDVFIVNDPYLGGTHLMDVKFVKPFFYKGELFCWLANTGHWPDIGGAVPGGFSASATESEQEGLRLPPVKLYKAGVLDDEILSIILSNIRIADQRIGDIKAQAAALTVGERRLTGMLERYGRDTVDDAIAELRRRAAQQMRAKIAAIPDGSYDSEAVVDSDGVVDAPLFIRLTMTKQGEELYFDFSRSSPPCEGPMNSVIATTRSSVYLAIKHIFPDIPINAGTFEPLHVADPDGTFLYARYPRPVSGCAAEVSQRIAEAVFAAMTKAVPDLLFAAPAGTSGNFSLGGLDPKTGRGFVCYLISGGGYGGHMGGDGLSNGCSTIGISKTTPIEVVEQRYPILYEEYALREGSGGAGKSRGGFGVRYKVRLRRGKARASFVMDHGRVGPQGALGGGDGAPNTVLVERGGETYTPLHLSKEQGIAIAEGDAITVETPGGGGYGDPRRRDPERCARDFRRSYYTADQIRERWGVVLAEDGSVDRAATQAERS</sequence>
<dbReference type="RefSeq" id="WP_189987576.1">
    <property type="nucleotide sequence ID" value="NZ_BMZS01000002.1"/>
</dbReference>
<dbReference type="PANTHER" id="PTHR11365">
    <property type="entry name" value="5-OXOPROLINASE RELATED"/>
    <property type="match status" value="1"/>
</dbReference>
<gene>
    <name evidence="2" type="ORF">GCM10017083_07250</name>
</gene>
<dbReference type="Pfam" id="PF02538">
    <property type="entry name" value="Hydantoinase_B"/>
    <property type="match status" value="1"/>
</dbReference>
<dbReference type="GO" id="GO:0005829">
    <property type="term" value="C:cytosol"/>
    <property type="evidence" value="ECO:0007669"/>
    <property type="project" value="TreeGrafter"/>
</dbReference>
<dbReference type="EMBL" id="BMZS01000002">
    <property type="protein sequence ID" value="GHD42332.1"/>
    <property type="molecule type" value="Genomic_DNA"/>
</dbReference>
<evidence type="ECO:0000313" key="3">
    <source>
        <dbReference type="Proteomes" id="UP000630353"/>
    </source>
</evidence>
<reference evidence="2" key="1">
    <citation type="journal article" date="2014" name="Int. J. Syst. Evol. Microbiol.">
        <title>Complete genome sequence of Corynebacterium casei LMG S-19264T (=DSM 44701T), isolated from a smear-ripened cheese.</title>
        <authorList>
            <consortium name="US DOE Joint Genome Institute (JGI-PGF)"/>
            <person name="Walter F."/>
            <person name="Albersmeier A."/>
            <person name="Kalinowski J."/>
            <person name="Ruckert C."/>
        </authorList>
    </citation>
    <scope>NUCLEOTIDE SEQUENCE</scope>
    <source>
        <strain evidence="2">KCTC 42651</strain>
    </source>
</reference>
<proteinExistence type="predicted"/>
<name>A0A919CNJ6_9PROT</name>
<reference evidence="2" key="2">
    <citation type="submission" date="2020-09" db="EMBL/GenBank/DDBJ databases">
        <authorList>
            <person name="Sun Q."/>
            <person name="Kim S."/>
        </authorList>
    </citation>
    <scope>NUCLEOTIDE SEQUENCE</scope>
    <source>
        <strain evidence="2">KCTC 42651</strain>
    </source>
</reference>